<keyword evidence="2" id="KW-1185">Reference proteome</keyword>
<organism evidence="1 2">
    <name type="scientific">Anaeromyxobacter oryzae</name>
    <dbReference type="NCBI Taxonomy" id="2918170"/>
    <lineage>
        <taxon>Bacteria</taxon>
        <taxon>Pseudomonadati</taxon>
        <taxon>Myxococcota</taxon>
        <taxon>Myxococcia</taxon>
        <taxon>Myxococcales</taxon>
        <taxon>Cystobacterineae</taxon>
        <taxon>Anaeromyxobacteraceae</taxon>
        <taxon>Anaeromyxobacter</taxon>
    </lineage>
</organism>
<reference evidence="2" key="1">
    <citation type="journal article" date="2022" name="Int. J. Syst. Evol. Microbiol.">
        <title>Anaeromyxobacter oryzae sp. nov., Anaeromyxobacter diazotrophicus sp. nov. and Anaeromyxobacter paludicola sp. nov., isolated from paddy soils.</title>
        <authorList>
            <person name="Itoh H."/>
            <person name="Xu Z."/>
            <person name="Mise K."/>
            <person name="Masuda Y."/>
            <person name="Ushijima N."/>
            <person name="Hayakawa C."/>
            <person name="Shiratori Y."/>
            <person name="Senoo K."/>
        </authorList>
    </citation>
    <scope>NUCLEOTIDE SEQUENCE [LARGE SCALE GENOMIC DNA]</scope>
    <source>
        <strain evidence="2">Red232</strain>
    </source>
</reference>
<protein>
    <recommendedName>
        <fullName evidence="3">Resolvase HTH domain-containing protein</fullName>
    </recommendedName>
</protein>
<name>A0ABM7X2H8_9BACT</name>
<dbReference type="EMBL" id="AP025591">
    <property type="protein sequence ID" value="BDG05999.1"/>
    <property type="molecule type" value="Genomic_DNA"/>
</dbReference>
<proteinExistence type="predicted"/>
<gene>
    <name evidence="1" type="ORF">AMOR_49950</name>
</gene>
<dbReference type="InterPro" id="IPR009057">
    <property type="entry name" value="Homeodomain-like_sf"/>
</dbReference>
<evidence type="ECO:0008006" key="3">
    <source>
        <dbReference type="Google" id="ProtNLM"/>
    </source>
</evidence>
<accession>A0ABM7X2H8</accession>
<evidence type="ECO:0000313" key="2">
    <source>
        <dbReference type="Proteomes" id="UP001162891"/>
    </source>
</evidence>
<evidence type="ECO:0000313" key="1">
    <source>
        <dbReference type="EMBL" id="BDG05999.1"/>
    </source>
</evidence>
<sequence length="45" mass="4632">MLLRAAAELVGHGTSVAAAAKAKGVSRAALYRHLSENSIARLGEN</sequence>
<dbReference type="SUPFAM" id="SSF46689">
    <property type="entry name" value="Homeodomain-like"/>
    <property type="match status" value="1"/>
</dbReference>
<dbReference type="Proteomes" id="UP001162891">
    <property type="component" value="Chromosome"/>
</dbReference>